<dbReference type="InterPro" id="IPR005513">
    <property type="entry name" value="LEA_1"/>
</dbReference>
<dbReference type="PANTHER" id="PTHR33493:SF2">
    <property type="entry name" value="LATE EMBRYOGENESIS ABUNDANT PROTEIN 46"/>
    <property type="match status" value="1"/>
</dbReference>
<comment type="similarity">
    <text evidence="1">Belongs to the LEA type 1 family.</text>
</comment>
<evidence type="ECO:0000256" key="2">
    <source>
        <dbReference type="SAM" id="MobiDB-lite"/>
    </source>
</evidence>
<evidence type="ECO:0000256" key="1">
    <source>
        <dbReference type="ARBA" id="ARBA00010975"/>
    </source>
</evidence>
<evidence type="ECO:0000313" key="4">
    <source>
        <dbReference type="EMBL" id="AMY26630.1"/>
    </source>
</evidence>
<sequence length="163" mass="16806">MQSMKETASNIGASAKAGMEKTKAAVQEKVEKVSARDPVQKDLATQKKEARMLEAEAMKQDVKTHNAATKQGEQVFGSGNAGTNYTSGGTGGVMDTYSHSTTGRPGYPTGTHQMSAMPGHGTGQPYGGHVDEGVARVHPSGLPGEQTGHNTRTGGTGTGHLPG</sequence>
<accession>I6YMB6</accession>
<proteinExistence type="inferred from homology"/>
<feature type="compositionally biased region" description="Gly residues" evidence="2">
    <location>
        <begin position="154"/>
        <end position="163"/>
    </location>
</feature>
<reference evidence="3" key="1">
    <citation type="journal article" date="2012" name="Plant J.">
        <title>The genome of flax (Linum usitatissimum) assembled de novo from short shotgun sequence reads.</title>
        <authorList>
            <person name="Wang Z."/>
            <person name="Hobson N."/>
            <person name="Galindo L."/>
            <person name="Zhu S."/>
            <person name="Shi D."/>
            <person name="McDill J."/>
            <person name="Yang L."/>
            <person name="Hawkins S."/>
            <person name="Neutelings G."/>
            <person name="Datla R."/>
            <person name="Lambert G."/>
            <person name="Galbraith D.W."/>
            <person name="Grassa C.J."/>
            <person name="Geraldes A."/>
            <person name="Cronk Q.C."/>
            <person name="Cullis C."/>
            <person name="Dash P.K."/>
            <person name="Kumar P.A."/>
            <person name="Cloutier S."/>
            <person name="Sharpe A.G."/>
            <person name="Wong G.K."/>
            <person name="Wang J."/>
            <person name="Deyholos M.K."/>
        </authorList>
    </citation>
    <scope>NUCLEOTIDE SEQUENCE</scope>
</reference>
<feature type="region of interest" description="Disordered" evidence="2">
    <location>
        <begin position="70"/>
        <end position="163"/>
    </location>
</feature>
<reference evidence="4" key="2">
    <citation type="submission" date="2016-04" db="EMBL/GenBank/DDBJ databases">
        <title>Structural Organization of Fatty Acid Desaturase Loci in Linseed Lines with Contrasting Linolenic Acid Contents.</title>
        <authorList>
            <person name="Thambugala D."/>
            <person name="Ragupathy R."/>
            <person name="Cloutier S."/>
        </authorList>
    </citation>
    <scope>NUCLEOTIDE SEQUENCE</scope>
</reference>
<protein>
    <submittedName>
        <fullName evidence="4">Late embryogenesis abundant (Lea) group 1-embryo development</fullName>
    </submittedName>
</protein>
<dbReference type="AlphaFoldDB" id="I6YMB6"/>
<dbReference type="EMBL" id="JX174449">
    <property type="protein sequence ID" value="AFN53709.1"/>
    <property type="molecule type" value="Genomic_DNA"/>
</dbReference>
<evidence type="ECO:0000313" key="3">
    <source>
        <dbReference type="EMBL" id="AFN53709.1"/>
    </source>
</evidence>
<dbReference type="Pfam" id="PF03760">
    <property type="entry name" value="LEA_1"/>
    <property type="match status" value="1"/>
</dbReference>
<dbReference type="EMBL" id="KX034557">
    <property type="protein sequence ID" value="AMY26630.1"/>
    <property type="molecule type" value="Genomic_DNA"/>
</dbReference>
<organism evidence="3">
    <name type="scientific">Linum usitatissimum</name>
    <name type="common">Flax</name>
    <name type="synonym">Linum humile</name>
    <dbReference type="NCBI Taxonomy" id="4006"/>
    <lineage>
        <taxon>Eukaryota</taxon>
        <taxon>Viridiplantae</taxon>
        <taxon>Streptophyta</taxon>
        <taxon>Embryophyta</taxon>
        <taxon>Tracheophyta</taxon>
        <taxon>Spermatophyta</taxon>
        <taxon>Magnoliopsida</taxon>
        <taxon>eudicotyledons</taxon>
        <taxon>Gunneridae</taxon>
        <taxon>Pentapetalae</taxon>
        <taxon>rosids</taxon>
        <taxon>fabids</taxon>
        <taxon>Malpighiales</taxon>
        <taxon>Linaceae</taxon>
        <taxon>Linum</taxon>
    </lineage>
</organism>
<dbReference type="GO" id="GO:0009793">
    <property type="term" value="P:embryo development ending in seed dormancy"/>
    <property type="evidence" value="ECO:0007669"/>
    <property type="project" value="InterPro"/>
</dbReference>
<name>I6YMB6_LINUS</name>
<dbReference type="PANTHER" id="PTHR33493">
    <property type="entry name" value="LATE EMBRYOGENESIS ABUNDANT PROTEIN 6-RELATED"/>
    <property type="match status" value="1"/>
</dbReference>